<evidence type="ECO:0000256" key="1">
    <source>
        <dbReference type="ARBA" id="ARBA00002549"/>
    </source>
</evidence>
<dbReference type="GO" id="GO:0015035">
    <property type="term" value="F:protein-disulfide reductase activity"/>
    <property type="evidence" value="ECO:0007669"/>
    <property type="project" value="TreeGrafter"/>
</dbReference>
<dbReference type="Gene3D" id="3.40.30.10">
    <property type="entry name" value="Glutaredoxin"/>
    <property type="match status" value="1"/>
</dbReference>
<dbReference type="PANTHER" id="PTHR46679:SF1">
    <property type="entry name" value="GLUTAREDOXIN-2, MITOCHONDRIAL"/>
    <property type="match status" value="1"/>
</dbReference>
<evidence type="ECO:0000256" key="6">
    <source>
        <dbReference type="ARBA" id="ARBA00023284"/>
    </source>
</evidence>
<dbReference type="FunCoup" id="A0A1S0U6T6">
    <property type="interactions" value="216"/>
</dbReference>
<evidence type="ECO:0000256" key="5">
    <source>
        <dbReference type="ARBA" id="ARBA00023157"/>
    </source>
</evidence>
<evidence type="ECO:0000313" key="8">
    <source>
        <dbReference type="EMBL" id="EFO25979.2"/>
    </source>
</evidence>
<name>A0A1S0U6T6_LOALO</name>
<comment type="similarity">
    <text evidence="2">Belongs to the glutaredoxin family.</text>
</comment>
<dbReference type="InParanoid" id="A0A1S0U6T6"/>
<dbReference type="GO" id="GO:0005739">
    <property type="term" value="C:mitochondrion"/>
    <property type="evidence" value="ECO:0007669"/>
    <property type="project" value="TreeGrafter"/>
</dbReference>
<dbReference type="InterPro" id="IPR002109">
    <property type="entry name" value="Glutaredoxin"/>
</dbReference>
<dbReference type="GeneID" id="9939890"/>
<keyword evidence="4" id="KW-0249">Electron transport</keyword>
<feature type="domain" description="Glutaredoxin" evidence="7">
    <location>
        <begin position="42"/>
        <end position="109"/>
    </location>
</feature>
<protein>
    <submittedName>
        <fullName evidence="8">Glutaredoxin family protein</fullName>
    </submittedName>
</protein>
<organism evidence="8">
    <name type="scientific">Loa loa</name>
    <name type="common">Eye worm</name>
    <name type="synonym">Filaria loa</name>
    <dbReference type="NCBI Taxonomy" id="7209"/>
    <lineage>
        <taxon>Eukaryota</taxon>
        <taxon>Metazoa</taxon>
        <taxon>Ecdysozoa</taxon>
        <taxon>Nematoda</taxon>
        <taxon>Chromadorea</taxon>
        <taxon>Rhabditida</taxon>
        <taxon>Spirurina</taxon>
        <taxon>Spiruromorpha</taxon>
        <taxon>Filarioidea</taxon>
        <taxon>Onchocercidae</taxon>
        <taxon>Loa</taxon>
    </lineage>
</organism>
<sequence length="151" mass="17465">MNSRILKVLKDFSFTIGMGQFLSTPSPMDEESIRKEVIHFPVVIFTMPRCPYCVRAKQLLDKERIEYKENNLDIHQRRFPANHQSYVNGLINITKQTSVPQIFICGDFIGGFTELQQLKNAGMLLNAIAKCRSSPEKKFLIAMLFMWLNFS</sequence>
<dbReference type="OMA" id="TDAVEEC"/>
<dbReference type="CTD" id="9939890"/>
<dbReference type="PRINTS" id="PR00160">
    <property type="entry name" value="GLUTAREDOXIN"/>
</dbReference>
<reference evidence="8" key="1">
    <citation type="submission" date="2012-04" db="EMBL/GenBank/DDBJ databases">
        <title>The Genome Sequence of Loa loa.</title>
        <authorList>
            <consortium name="The Broad Institute Genome Sequencing Platform"/>
            <consortium name="Broad Institute Genome Sequencing Center for Infectious Disease"/>
            <person name="Nutman T.B."/>
            <person name="Fink D.L."/>
            <person name="Russ C."/>
            <person name="Young S."/>
            <person name="Zeng Q."/>
            <person name="Gargeya S."/>
            <person name="Alvarado L."/>
            <person name="Berlin A."/>
            <person name="Chapman S.B."/>
            <person name="Chen Z."/>
            <person name="Freedman E."/>
            <person name="Gellesch M."/>
            <person name="Goldberg J."/>
            <person name="Griggs A."/>
            <person name="Gujja S."/>
            <person name="Heilman E.R."/>
            <person name="Heiman D."/>
            <person name="Howarth C."/>
            <person name="Mehta T."/>
            <person name="Neiman D."/>
            <person name="Pearson M."/>
            <person name="Roberts A."/>
            <person name="Saif S."/>
            <person name="Shea T."/>
            <person name="Shenoy N."/>
            <person name="Sisk P."/>
            <person name="Stolte C."/>
            <person name="Sykes S."/>
            <person name="White J."/>
            <person name="Yandava C."/>
            <person name="Haas B."/>
            <person name="Henn M.R."/>
            <person name="Nusbaum C."/>
            <person name="Birren B."/>
        </authorList>
    </citation>
    <scope>NUCLEOTIDE SEQUENCE [LARGE SCALE GENOMIC DNA]</scope>
</reference>
<dbReference type="InterPro" id="IPR011767">
    <property type="entry name" value="GLR_AS"/>
</dbReference>
<dbReference type="InterPro" id="IPR014025">
    <property type="entry name" value="Glutaredoxin_subgr"/>
</dbReference>
<dbReference type="AlphaFoldDB" id="A0A1S0U6T6"/>
<comment type="function">
    <text evidence="1">Has a glutathione-disulfide oxidoreductase activity in the presence of NADPH and glutathione reductase. Reduces low molecular weight disulfides and proteins.</text>
</comment>
<evidence type="ECO:0000256" key="3">
    <source>
        <dbReference type="ARBA" id="ARBA00022448"/>
    </source>
</evidence>
<dbReference type="KEGG" id="loa:LOAG_02504"/>
<gene>
    <name evidence="8" type="ORF">LOAG_02504</name>
</gene>
<keyword evidence="3" id="KW-0813">Transport</keyword>
<keyword evidence="6" id="KW-0676">Redox-active center</keyword>
<evidence type="ECO:0000259" key="7">
    <source>
        <dbReference type="Pfam" id="PF00462"/>
    </source>
</evidence>
<proteinExistence type="inferred from homology"/>
<dbReference type="SUPFAM" id="SSF52833">
    <property type="entry name" value="Thioredoxin-like"/>
    <property type="match status" value="1"/>
</dbReference>
<dbReference type="PROSITE" id="PS51354">
    <property type="entry name" value="GLUTAREDOXIN_2"/>
    <property type="match status" value="1"/>
</dbReference>
<dbReference type="OrthoDB" id="418495at2759"/>
<dbReference type="PROSITE" id="PS00195">
    <property type="entry name" value="GLUTAREDOXIN_1"/>
    <property type="match status" value="1"/>
</dbReference>
<dbReference type="Pfam" id="PF00462">
    <property type="entry name" value="Glutaredoxin"/>
    <property type="match status" value="1"/>
</dbReference>
<evidence type="ECO:0000256" key="2">
    <source>
        <dbReference type="ARBA" id="ARBA00007787"/>
    </source>
</evidence>
<accession>A0A1S0U6T6</accession>
<keyword evidence="5" id="KW-1015">Disulfide bond</keyword>
<dbReference type="EMBL" id="JH712471">
    <property type="protein sequence ID" value="EFO25979.2"/>
    <property type="molecule type" value="Genomic_DNA"/>
</dbReference>
<evidence type="ECO:0000256" key="4">
    <source>
        <dbReference type="ARBA" id="ARBA00022982"/>
    </source>
</evidence>
<dbReference type="PANTHER" id="PTHR46679">
    <property type="match status" value="1"/>
</dbReference>
<dbReference type="InterPro" id="IPR036249">
    <property type="entry name" value="Thioredoxin-like_sf"/>
</dbReference>
<dbReference type="RefSeq" id="XP_003138090.2">
    <property type="nucleotide sequence ID" value="XM_003138042.2"/>
</dbReference>